<dbReference type="SMART" id="SM00159">
    <property type="entry name" value="PTX"/>
    <property type="match status" value="1"/>
</dbReference>
<protein>
    <recommendedName>
        <fullName evidence="11">Pentraxin (PTX) domain-containing protein</fullName>
    </recommendedName>
</protein>
<evidence type="ECO:0000259" key="11">
    <source>
        <dbReference type="PROSITE" id="PS51828"/>
    </source>
</evidence>
<dbReference type="InterPro" id="IPR051005">
    <property type="entry name" value="Pentraxin_domain"/>
</dbReference>
<keyword evidence="4" id="KW-0479">Metal-binding</keyword>
<dbReference type="Gene3D" id="2.60.120.200">
    <property type="match status" value="1"/>
</dbReference>
<dbReference type="CDD" id="cd00152">
    <property type="entry name" value="PTX"/>
    <property type="match status" value="1"/>
</dbReference>
<organism evidence="12 13">
    <name type="scientific">Esox lucius</name>
    <name type="common">Northern pike</name>
    <dbReference type="NCBI Taxonomy" id="8010"/>
    <lineage>
        <taxon>Eukaryota</taxon>
        <taxon>Metazoa</taxon>
        <taxon>Chordata</taxon>
        <taxon>Craniata</taxon>
        <taxon>Vertebrata</taxon>
        <taxon>Euteleostomi</taxon>
        <taxon>Actinopterygii</taxon>
        <taxon>Neopterygii</taxon>
        <taxon>Teleostei</taxon>
        <taxon>Protacanthopterygii</taxon>
        <taxon>Esociformes</taxon>
        <taxon>Esocidae</taxon>
        <taxon>Esox</taxon>
    </lineage>
</organism>
<dbReference type="PROSITE" id="PS51257">
    <property type="entry name" value="PROKAR_LIPOPROTEIN"/>
    <property type="match status" value="1"/>
</dbReference>
<evidence type="ECO:0000256" key="5">
    <source>
        <dbReference type="ARBA" id="ARBA00022729"/>
    </source>
</evidence>
<dbReference type="RefSeq" id="XP_028975996.1">
    <property type="nucleotide sequence ID" value="XM_029120163.1"/>
</dbReference>
<dbReference type="PRINTS" id="PR00895">
    <property type="entry name" value="PENTAXIN"/>
</dbReference>
<evidence type="ECO:0000256" key="3">
    <source>
        <dbReference type="ARBA" id="ARBA00022525"/>
    </source>
</evidence>
<dbReference type="Ensembl" id="ENSELUT00000098222.1">
    <property type="protein sequence ID" value="ENSELUP00000084140.1"/>
    <property type="gene ID" value="ENSELUG00000016176.3"/>
</dbReference>
<feature type="signal peptide" evidence="10">
    <location>
        <begin position="1"/>
        <end position="23"/>
    </location>
</feature>
<dbReference type="FunFam" id="2.60.120.200:FF:000070">
    <property type="entry name" value="Serum amyloid P-component"/>
    <property type="match status" value="1"/>
</dbReference>
<evidence type="ECO:0000313" key="13">
    <source>
        <dbReference type="Proteomes" id="UP000265140"/>
    </source>
</evidence>
<evidence type="ECO:0000313" key="12">
    <source>
        <dbReference type="Ensembl" id="ENSELUP00000084140.1"/>
    </source>
</evidence>
<keyword evidence="6" id="KW-0106">Calcium</keyword>
<feature type="domain" description="Pentraxin (PTX)" evidence="11">
    <location>
        <begin position="61"/>
        <end position="263"/>
    </location>
</feature>
<name>A0AAY5K7D0_ESOLU</name>
<evidence type="ECO:0000256" key="10">
    <source>
        <dbReference type="SAM" id="SignalP"/>
    </source>
</evidence>
<dbReference type="PROSITE" id="PS51828">
    <property type="entry name" value="PTX_2"/>
    <property type="match status" value="1"/>
</dbReference>
<dbReference type="GeneTree" id="ENSGT01100000263515"/>
<dbReference type="GeneID" id="105030303"/>
<dbReference type="GO" id="GO:0046872">
    <property type="term" value="F:metal ion binding"/>
    <property type="evidence" value="ECO:0007669"/>
    <property type="project" value="UniProtKB-KW"/>
</dbReference>
<reference evidence="12" key="3">
    <citation type="submission" date="2025-09" db="UniProtKB">
        <authorList>
            <consortium name="Ensembl"/>
        </authorList>
    </citation>
    <scope>IDENTIFICATION</scope>
</reference>
<comment type="cofactor">
    <cofactor evidence="1">
        <name>Ca(2+)</name>
        <dbReference type="ChEBI" id="CHEBI:29108"/>
    </cofactor>
</comment>
<dbReference type="InterPro" id="IPR013320">
    <property type="entry name" value="ConA-like_dom_sf"/>
</dbReference>
<evidence type="ECO:0000256" key="7">
    <source>
        <dbReference type="ARBA" id="ARBA00023157"/>
    </source>
</evidence>
<dbReference type="PANTHER" id="PTHR45869">
    <property type="entry name" value="C-REACTIVE PROTEIN-RELATED"/>
    <property type="match status" value="1"/>
</dbReference>
<dbReference type="SUPFAM" id="SSF49899">
    <property type="entry name" value="Concanavalin A-like lectins/glucanases"/>
    <property type="match status" value="1"/>
</dbReference>
<evidence type="ECO:0000256" key="6">
    <source>
        <dbReference type="ARBA" id="ARBA00022837"/>
    </source>
</evidence>
<reference evidence="12 13" key="1">
    <citation type="submission" date="2020-02" db="EMBL/GenBank/DDBJ databases">
        <title>Esox lucius (northern pike) genome, fEsoLuc1, primary haplotype.</title>
        <authorList>
            <person name="Myers G."/>
            <person name="Karagic N."/>
            <person name="Meyer A."/>
            <person name="Pippel M."/>
            <person name="Reichard M."/>
            <person name="Winkler S."/>
            <person name="Tracey A."/>
            <person name="Sims Y."/>
            <person name="Howe K."/>
            <person name="Rhie A."/>
            <person name="Formenti G."/>
            <person name="Durbin R."/>
            <person name="Fedrigo O."/>
            <person name="Jarvis E.D."/>
        </authorList>
    </citation>
    <scope>NUCLEOTIDE SEQUENCE [LARGE SCALE GENOMIC DNA]</scope>
</reference>
<keyword evidence="3" id="KW-0964">Secreted</keyword>
<dbReference type="GO" id="GO:0005576">
    <property type="term" value="C:extracellular region"/>
    <property type="evidence" value="ECO:0007669"/>
    <property type="project" value="UniProtKB-SubCell"/>
</dbReference>
<dbReference type="Proteomes" id="UP000265140">
    <property type="component" value="Chromosome 6"/>
</dbReference>
<feature type="chain" id="PRO_5044318449" description="Pentraxin (PTX) domain-containing protein" evidence="10">
    <location>
        <begin position="24"/>
        <end position="263"/>
    </location>
</feature>
<dbReference type="InterPro" id="IPR001759">
    <property type="entry name" value="PTX_dom"/>
</dbReference>
<dbReference type="PANTHER" id="PTHR45869:SF7">
    <property type="entry name" value="C-REACTIVE PROTEIN"/>
    <property type="match status" value="1"/>
</dbReference>
<keyword evidence="5 10" id="KW-0732">Signal</keyword>
<keyword evidence="7" id="KW-1015">Disulfide bond</keyword>
<reference evidence="12" key="2">
    <citation type="submission" date="2025-08" db="UniProtKB">
        <authorList>
            <consortium name="Ensembl"/>
        </authorList>
    </citation>
    <scope>IDENTIFICATION</scope>
</reference>
<comment type="similarity">
    <text evidence="8">Belongs to the pentraxin family.</text>
</comment>
<keyword evidence="13" id="KW-1185">Reference proteome</keyword>
<dbReference type="Pfam" id="PF00354">
    <property type="entry name" value="Pentaxin"/>
    <property type="match status" value="1"/>
</dbReference>
<evidence type="ECO:0000256" key="1">
    <source>
        <dbReference type="ARBA" id="ARBA00001913"/>
    </source>
</evidence>
<comment type="subcellular location">
    <subcellularLocation>
        <location evidence="2">Secreted</location>
    </subcellularLocation>
</comment>
<evidence type="ECO:0000256" key="4">
    <source>
        <dbReference type="ARBA" id="ARBA00022723"/>
    </source>
</evidence>
<evidence type="ECO:0000256" key="8">
    <source>
        <dbReference type="ARBA" id="ARBA00038102"/>
    </source>
</evidence>
<dbReference type="AlphaFoldDB" id="A0AAY5K7D0"/>
<comment type="caution">
    <text evidence="9">Lacks conserved residue(s) required for the propagation of feature annotation.</text>
</comment>
<proteinExistence type="inferred from homology"/>
<accession>A0AAY5K7D0</accession>
<evidence type="ECO:0000256" key="9">
    <source>
        <dbReference type="PROSITE-ProRule" id="PRU01172"/>
    </source>
</evidence>
<evidence type="ECO:0000256" key="2">
    <source>
        <dbReference type="ARBA" id="ARBA00004613"/>
    </source>
</evidence>
<sequence>MESILKQMVRLLSLIALVYGCCGESQVCTVPECITNTSHLSILETRKILMGYNCINKKDLSGKVFTIPTNDANPYIKLHANINKPITAMTMCQRFNSGLERGQTLFSLATKSADNELMLYKSSLGTYRVHVRLRSLDFFNLPDGINEWISLCWTWDSKTGLTQLWLNGKRSARRVISPHGTITGEPSIVLGQDQDTYGGGFDPNQSFVGDVTDVHFWDKVLSPCDIKYYMHGQIKSPGNLLNWEALQFTTNGKVFIEKSDFIC</sequence>